<accession>A0A168N0I3</accession>
<dbReference type="GO" id="GO:0003677">
    <property type="term" value="F:DNA binding"/>
    <property type="evidence" value="ECO:0007669"/>
    <property type="project" value="InterPro"/>
</dbReference>
<dbReference type="OrthoDB" id="2519014at2"/>
<proteinExistence type="predicted"/>
<dbReference type="PATRIC" id="fig|1538.10.peg.2900"/>
<dbReference type="GO" id="GO:0004803">
    <property type="term" value="F:transposase activity"/>
    <property type="evidence" value="ECO:0007669"/>
    <property type="project" value="InterPro"/>
</dbReference>
<reference evidence="2 3" key="1">
    <citation type="journal article" date="2015" name="Biotechnol. Bioeng.">
        <title>Genome sequence and phenotypic characterization of Caulobacter segnis.</title>
        <authorList>
            <person name="Patel S."/>
            <person name="Fletcher B."/>
            <person name="Scott D.C."/>
            <person name="Ely B."/>
        </authorList>
    </citation>
    <scope>NUCLEOTIDE SEQUENCE [LARGE SCALE GENOMIC DNA]</scope>
    <source>
        <strain evidence="2 3">ERI-2</strain>
    </source>
</reference>
<dbReference type="EMBL" id="LITT01000029">
    <property type="protein sequence ID" value="OAA85579.1"/>
    <property type="molecule type" value="Genomic_DNA"/>
</dbReference>
<evidence type="ECO:0000313" key="2">
    <source>
        <dbReference type="EMBL" id="OAA85579.1"/>
    </source>
</evidence>
<dbReference type="SUPFAM" id="SSF53098">
    <property type="entry name" value="Ribonuclease H-like"/>
    <property type="match status" value="1"/>
</dbReference>
<name>A0A168N0I3_9CLOT</name>
<evidence type="ECO:0000313" key="3">
    <source>
        <dbReference type="Proteomes" id="UP000077407"/>
    </source>
</evidence>
<dbReference type="Pfam" id="PF01609">
    <property type="entry name" value="DDE_Tnp_1"/>
    <property type="match status" value="1"/>
</dbReference>
<dbReference type="PANTHER" id="PTHR33627">
    <property type="entry name" value="TRANSPOSASE"/>
    <property type="match status" value="1"/>
</dbReference>
<gene>
    <name evidence="2" type="ORF">WY13_02526</name>
</gene>
<dbReference type="InterPro" id="IPR012337">
    <property type="entry name" value="RNaseH-like_sf"/>
</dbReference>
<evidence type="ECO:0000259" key="1">
    <source>
        <dbReference type="Pfam" id="PF01609"/>
    </source>
</evidence>
<dbReference type="Proteomes" id="UP000077407">
    <property type="component" value="Unassembled WGS sequence"/>
</dbReference>
<dbReference type="AlphaFoldDB" id="A0A168N0I3"/>
<dbReference type="GO" id="GO:0006313">
    <property type="term" value="P:DNA transposition"/>
    <property type="evidence" value="ECO:0007669"/>
    <property type="project" value="InterPro"/>
</dbReference>
<feature type="domain" description="Transposase IS4-like" evidence="1">
    <location>
        <begin position="175"/>
        <end position="356"/>
    </location>
</feature>
<dbReference type="InterPro" id="IPR039365">
    <property type="entry name" value="IS701-like"/>
</dbReference>
<dbReference type="PANTHER" id="PTHR33627:SF1">
    <property type="entry name" value="TRANSPOSASE"/>
    <property type="match status" value="1"/>
</dbReference>
<organism evidence="2 3">
    <name type="scientific">Clostridium ljungdahlii</name>
    <dbReference type="NCBI Taxonomy" id="1538"/>
    <lineage>
        <taxon>Bacteria</taxon>
        <taxon>Bacillati</taxon>
        <taxon>Bacillota</taxon>
        <taxon>Clostridia</taxon>
        <taxon>Eubacteriales</taxon>
        <taxon>Clostridiaceae</taxon>
        <taxon>Clostridium</taxon>
    </lineage>
</organism>
<sequence>MSTENNIPYNNEINNFIIKLGLSLYLTLPQLKHVFEFIFATVGRGYNGKVTHIAENCYQSTYRTSVGKFLSESPWNEDYILRALQKFAVNKIWQLSRDTRKPIYVIIDDTICEKTKPSSRAKNPIEKCQFHQSHLENKKVYGHQIVGALLQCGDVTIPYQLTLYDKTKIDKDNKKITKIDIAVAIISSLPKPPIQGFVLGDSWYSAEIIIKSAKAKGFEYIGALKTNRVIYPKCSRMNHKINGFAKTINKEEFHLVTVNKHSYYVYRYEGKINGFKKVVVLISYPKEALYNEKALKSFISTDINLTTEEILFQYRERWTIEVFFRQNKMELGFDNYQVRSERAIKRFWILTQLTYLYCTFGINTTYSKFGKGLKTARKQFQQELIIWVHIQAQKGISLDAILEVLKLSKNKCA</sequence>
<dbReference type="InterPro" id="IPR002559">
    <property type="entry name" value="Transposase_11"/>
</dbReference>
<dbReference type="RefSeq" id="WP_063555931.1">
    <property type="nucleotide sequence ID" value="NZ_LITT01000029.1"/>
</dbReference>
<protein>
    <submittedName>
        <fullName evidence="2">Transposase DDE domain protein</fullName>
    </submittedName>
</protein>
<comment type="caution">
    <text evidence="2">The sequence shown here is derived from an EMBL/GenBank/DDBJ whole genome shotgun (WGS) entry which is preliminary data.</text>
</comment>
<dbReference type="NCBIfam" id="NF033540">
    <property type="entry name" value="transpos_IS701"/>
    <property type="match status" value="1"/>
</dbReference>